<dbReference type="InterPro" id="IPR006176">
    <property type="entry name" value="3-OHacyl-CoA_DH_NAD-bd"/>
</dbReference>
<dbReference type="PANTHER" id="PTHR48075">
    <property type="entry name" value="3-HYDROXYACYL-COA DEHYDROGENASE FAMILY PROTEIN"/>
    <property type="match status" value="1"/>
</dbReference>
<dbReference type="Gene3D" id="3.40.50.720">
    <property type="entry name" value="NAD(P)-binding Rossmann-like Domain"/>
    <property type="match status" value="1"/>
</dbReference>
<dbReference type="InterPro" id="IPR022694">
    <property type="entry name" value="3-OHacyl-CoA_DH"/>
</dbReference>
<dbReference type="HOGENOM" id="CLU_009834_2_0_9"/>
<dbReference type="PANTHER" id="PTHR48075:SF5">
    <property type="entry name" value="3-HYDROXYBUTYRYL-COA DEHYDROGENASE"/>
    <property type="match status" value="1"/>
</dbReference>
<comment type="pathway">
    <text evidence="1">Lipid metabolism; butanoate metabolism.</text>
</comment>
<organism evidence="7 8">
    <name type="scientific">Flavonifractor plautii 1_3_50AFAA</name>
    <dbReference type="NCBI Taxonomy" id="742738"/>
    <lineage>
        <taxon>Bacteria</taxon>
        <taxon>Bacillati</taxon>
        <taxon>Bacillota</taxon>
        <taxon>Clostridia</taxon>
        <taxon>Eubacteriales</taxon>
        <taxon>Oscillospiraceae</taxon>
        <taxon>Flavonifractor</taxon>
    </lineage>
</organism>
<dbReference type="eggNOG" id="COG1250">
    <property type="taxonomic scope" value="Bacteria"/>
</dbReference>
<evidence type="ECO:0000259" key="6">
    <source>
        <dbReference type="Pfam" id="PF02737"/>
    </source>
</evidence>
<dbReference type="InterPro" id="IPR006108">
    <property type="entry name" value="3HC_DH_C"/>
</dbReference>
<feature type="site" description="Important for catalytic activity" evidence="4">
    <location>
        <position position="142"/>
    </location>
</feature>
<evidence type="ECO:0000256" key="2">
    <source>
        <dbReference type="ARBA" id="ARBA00009463"/>
    </source>
</evidence>
<dbReference type="Pfam" id="PF02737">
    <property type="entry name" value="3HCDH_N"/>
    <property type="match status" value="1"/>
</dbReference>
<evidence type="ECO:0000259" key="5">
    <source>
        <dbReference type="Pfam" id="PF00725"/>
    </source>
</evidence>
<comment type="caution">
    <text evidence="7">The sequence shown here is derived from an EMBL/GenBank/DDBJ whole genome shotgun (WGS) entry which is preliminary data.</text>
</comment>
<protein>
    <recommendedName>
        <fullName evidence="9">3-hydroxybutyryl-CoA dehydrogenase</fullName>
    </recommendedName>
</protein>
<dbReference type="SUPFAM" id="SSF48179">
    <property type="entry name" value="6-phosphogluconate dehydrogenase C-terminal domain-like"/>
    <property type="match status" value="1"/>
</dbReference>
<dbReference type="InterPro" id="IPR036291">
    <property type="entry name" value="NAD(P)-bd_dom_sf"/>
</dbReference>
<dbReference type="GO" id="GO:0006635">
    <property type="term" value="P:fatty acid beta-oxidation"/>
    <property type="evidence" value="ECO:0007669"/>
    <property type="project" value="TreeGrafter"/>
</dbReference>
<evidence type="ECO:0000256" key="4">
    <source>
        <dbReference type="PIRSR" id="PIRSR000105-1"/>
    </source>
</evidence>
<dbReference type="Gene3D" id="1.10.1040.10">
    <property type="entry name" value="N-(1-d-carboxylethyl)-l-norvaline Dehydrogenase, domain 2"/>
    <property type="match status" value="1"/>
</dbReference>
<comment type="similarity">
    <text evidence="2">Belongs to the 3-hydroxyacyl-CoA dehydrogenase family.</text>
</comment>
<accession>A0A096B6W2</accession>
<feature type="domain" description="3-hydroxyacyl-CoA dehydrogenase NAD binding" evidence="6">
    <location>
        <begin position="6"/>
        <end position="186"/>
    </location>
</feature>
<dbReference type="AlphaFoldDB" id="A0A096B6W2"/>
<evidence type="ECO:0000313" key="7">
    <source>
        <dbReference type="EMBL" id="KGF54716.1"/>
    </source>
</evidence>
<reference evidence="7 8" key="1">
    <citation type="submission" date="2011-08" db="EMBL/GenBank/DDBJ databases">
        <title>The Genome Sequence of Clostridium orbiscindens 1_3_50AFAA.</title>
        <authorList>
            <consortium name="The Broad Institute Genome Sequencing Platform"/>
            <person name="Earl A."/>
            <person name="Ward D."/>
            <person name="Feldgarden M."/>
            <person name="Gevers D."/>
            <person name="Daigneault M."/>
            <person name="Strauss J."/>
            <person name="Allen-Vercoe E."/>
            <person name="Young S.K."/>
            <person name="Zeng Q."/>
            <person name="Gargeya S."/>
            <person name="Fitzgerald M."/>
            <person name="Haas B."/>
            <person name="Abouelleil A."/>
            <person name="Alvarado L."/>
            <person name="Arachchi H.M."/>
            <person name="Berlin A."/>
            <person name="Brown A."/>
            <person name="Chapman S.B."/>
            <person name="Chen Z."/>
            <person name="Dunbar C."/>
            <person name="Freedman E."/>
            <person name="Gearin G."/>
            <person name="Gellesch M."/>
            <person name="Goldberg J."/>
            <person name="Griggs A."/>
            <person name="Gujja S."/>
            <person name="Heiman D."/>
            <person name="Howarth C."/>
            <person name="Larson L."/>
            <person name="Lui A."/>
            <person name="MacDonald P.J.P."/>
            <person name="Montmayeur A."/>
            <person name="Murphy C."/>
            <person name="Neiman D."/>
            <person name="Pearson M."/>
            <person name="Priest M."/>
            <person name="Roberts A."/>
            <person name="Saif S."/>
            <person name="Shea T."/>
            <person name="Shenoy N."/>
            <person name="Sisk P."/>
            <person name="Stolte C."/>
            <person name="Sykes S."/>
            <person name="Wortman J."/>
            <person name="Nusbaum C."/>
            <person name="Birren B."/>
        </authorList>
    </citation>
    <scope>NUCLEOTIDE SEQUENCE [LARGE SCALE GENOMIC DNA]</scope>
    <source>
        <strain evidence="7 8">1_3_50AFAA</strain>
    </source>
</reference>
<dbReference type="GO" id="GO:0008691">
    <property type="term" value="F:3-hydroxybutyryl-CoA dehydrogenase activity"/>
    <property type="evidence" value="ECO:0007669"/>
    <property type="project" value="TreeGrafter"/>
</dbReference>
<dbReference type="RefSeq" id="WP_024723416.1">
    <property type="nucleotide sequence ID" value="NZ_KN174164.1"/>
</dbReference>
<evidence type="ECO:0000313" key="8">
    <source>
        <dbReference type="Proteomes" id="UP000029585"/>
    </source>
</evidence>
<evidence type="ECO:0000256" key="3">
    <source>
        <dbReference type="ARBA" id="ARBA00023002"/>
    </source>
</evidence>
<keyword evidence="3" id="KW-0560">Oxidoreductase</keyword>
<dbReference type="SUPFAM" id="SSF51735">
    <property type="entry name" value="NAD(P)-binding Rossmann-fold domains"/>
    <property type="match status" value="1"/>
</dbReference>
<dbReference type="Pfam" id="PF00725">
    <property type="entry name" value="3HCDH"/>
    <property type="match status" value="1"/>
</dbReference>
<dbReference type="InterPro" id="IPR008927">
    <property type="entry name" value="6-PGluconate_DH-like_C_sf"/>
</dbReference>
<evidence type="ECO:0000256" key="1">
    <source>
        <dbReference type="ARBA" id="ARBA00005086"/>
    </source>
</evidence>
<gene>
    <name evidence="7" type="ORF">HMPREF9460_02600</name>
</gene>
<feature type="domain" description="3-hydroxyacyl-CoA dehydrogenase C-terminal" evidence="5">
    <location>
        <begin position="189"/>
        <end position="281"/>
    </location>
</feature>
<dbReference type="InterPro" id="IPR013328">
    <property type="entry name" value="6PGD_dom2"/>
</dbReference>
<proteinExistence type="inferred from homology"/>
<sequence>MENKAKISVFGAGKMGTGIALQFAVTGFPVKLLAFDVREQQTSAGVIEDNLKLLAENGLVDADRCDEIRKRIDIVLDFDEAAREADFAIECVLENMELKQNYFARLDQACKPGAVLCTNTSAMSVTEIASKSVHRERILGTHFWNPPFLIPLVEVVRTADVSDHAVDAVCDVLREAGKKPIVVKKDVPGFIANRMQNALGREAVSIIANGIADPKDVDDAVKYSFGMRLGTIGPIEQIDAIGADLCLSISSYLYSYLEDSHEPSPLLKEKVERGELGFKTGGVGMQTWTAEEMKAYNDGLITNLIKVGKALERF</sequence>
<dbReference type="PIRSF" id="PIRSF000105">
    <property type="entry name" value="HCDH"/>
    <property type="match status" value="1"/>
</dbReference>
<keyword evidence="8" id="KW-1185">Reference proteome</keyword>
<dbReference type="EMBL" id="ADLO01000081">
    <property type="protein sequence ID" value="KGF54716.1"/>
    <property type="molecule type" value="Genomic_DNA"/>
</dbReference>
<dbReference type="Proteomes" id="UP000029585">
    <property type="component" value="Unassembled WGS sequence"/>
</dbReference>
<dbReference type="PATRIC" id="fig|742738.3.peg.2666"/>
<dbReference type="GO" id="GO:0070403">
    <property type="term" value="F:NAD+ binding"/>
    <property type="evidence" value="ECO:0007669"/>
    <property type="project" value="InterPro"/>
</dbReference>
<name>A0A096B6W2_FLAPL</name>
<evidence type="ECO:0008006" key="9">
    <source>
        <dbReference type="Google" id="ProtNLM"/>
    </source>
</evidence>